<organism evidence="2 3">
    <name type="scientific">Helicobacter brantae</name>
    <dbReference type="NCBI Taxonomy" id="375927"/>
    <lineage>
        <taxon>Bacteria</taxon>
        <taxon>Pseudomonadati</taxon>
        <taxon>Campylobacterota</taxon>
        <taxon>Epsilonproteobacteria</taxon>
        <taxon>Campylobacterales</taxon>
        <taxon>Helicobacteraceae</taxon>
        <taxon>Helicobacter</taxon>
    </lineage>
</organism>
<dbReference type="EMBL" id="NXLV01000004">
    <property type="protein sequence ID" value="RDU71195.1"/>
    <property type="molecule type" value="Genomic_DNA"/>
</dbReference>
<protein>
    <recommendedName>
        <fullName evidence="4">DUF342 domain-containing protein</fullName>
    </recommendedName>
</protein>
<dbReference type="RefSeq" id="WP_115569341.1">
    <property type="nucleotide sequence ID" value="NZ_NXLV01000004.1"/>
</dbReference>
<dbReference type="OrthoDB" id="5353360at2"/>
<name>A0A3D8J217_9HELI</name>
<feature type="coiled-coil region" evidence="1">
    <location>
        <begin position="512"/>
        <end position="539"/>
    </location>
</feature>
<gene>
    <name evidence="2" type="ORF">CQA58_03525</name>
</gene>
<keyword evidence="1" id="KW-0175">Coiled coil</keyword>
<sequence>MEELKVSRCFDIAHELQKASIIFKTNIKNLTFNVVEVYTFLSTEEDGIKTELSESRAKEFFSSGEYEDNRYFVTQAYDLIIKKKEKKSEDKFSLKLERSESELYLVCLEENYEWLLGNLGEVQRGINAQKALLGVIFHSFSISFSTEELRNKLSLAQRGIGHTRKVLLEKSQYFSPLSDSYFYFTLKEDWEAIRKVCHENSSFAVKEGMEVGRFYKANAGSDGRNLKGEFIKNEKREPIESEFSVLGDDFELIEEEEYTLYKGKREGFVGQNSSGLILVKEMNFEEITQRNIGNLLGGLECGMEINVKASVPEKDAVGTGIIIEAQRVKIIGSVDQGAVIRSEFCSISGSVHQGAEIFAKEAEIGLHKGKLHCEQAKIKLCEGGMVDCGLGEFEELTGAEVYGKEISVKVMRGNNKVSISTSLDIAEMSGGANSLCIDSSAFSEYREEIKKIQKRHGKYLEAIDKLNRAYRQDFAQAKKMKPAVDKFRLLLAQQQQQGIQPQPYLLSTIGEYMTLCNRLKALKSKIENYDRDAKEVLKEIEPIAKISLGGRINCNSAWVQQNQVEFINILNIGKERLIIEDGEKVNIKIDPNSMRLVKERNLK</sequence>
<dbReference type="AlphaFoldDB" id="A0A3D8J217"/>
<evidence type="ECO:0000313" key="3">
    <source>
        <dbReference type="Proteomes" id="UP000257045"/>
    </source>
</evidence>
<keyword evidence="3" id="KW-1185">Reference proteome</keyword>
<proteinExistence type="predicted"/>
<reference evidence="2 3" key="1">
    <citation type="submission" date="2018-04" db="EMBL/GenBank/DDBJ databases">
        <title>Novel Campyloabacter and Helicobacter Species and Strains.</title>
        <authorList>
            <person name="Mannion A.J."/>
            <person name="Shen Z."/>
            <person name="Fox J.G."/>
        </authorList>
    </citation>
    <scope>NUCLEOTIDE SEQUENCE [LARGE SCALE GENOMIC DNA]</scope>
    <source>
        <strain evidence="2 3">MIT 04-9366</strain>
    </source>
</reference>
<accession>A0A3D8J217</accession>
<evidence type="ECO:0000313" key="2">
    <source>
        <dbReference type="EMBL" id="RDU71195.1"/>
    </source>
</evidence>
<evidence type="ECO:0008006" key="4">
    <source>
        <dbReference type="Google" id="ProtNLM"/>
    </source>
</evidence>
<dbReference type="Proteomes" id="UP000257045">
    <property type="component" value="Unassembled WGS sequence"/>
</dbReference>
<evidence type="ECO:0000256" key="1">
    <source>
        <dbReference type="SAM" id="Coils"/>
    </source>
</evidence>
<comment type="caution">
    <text evidence="2">The sequence shown here is derived from an EMBL/GenBank/DDBJ whole genome shotgun (WGS) entry which is preliminary data.</text>
</comment>